<evidence type="ECO:0000259" key="1">
    <source>
        <dbReference type="PROSITE" id="PS51186"/>
    </source>
</evidence>
<dbReference type="GO" id="GO:0034069">
    <property type="term" value="F:aminoglycoside N-acetyltransferase activity"/>
    <property type="evidence" value="ECO:0007669"/>
    <property type="project" value="TreeGrafter"/>
</dbReference>
<keyword evidence="3" id="KW-1185">Reference proteome</keyword>
<dbReference type="PANTHER" id="PTHR37817:SF1">
    <property type="entry name" value="N-ACETYLTRANSFERASE EIS"/>
    <property type="match status" value="1"/>
</dbReference>
<evidence type="ECO:0000313" key="3">
    <source>
        <dbReference type="Proteomes" id="UP000077701"/>
    </source>
</evidence>
<dbReference type="OrthoDB" id="157327at2"/>
<dbReference type="EMBL" id="BDCX01000051">
    <property type="protein sequence ID" value="GAT71512.1"/>
    <property type="molecule type" value="Genomic_DNA"/>
</dbReference>
<dbReference type="AlphaFoldDB" id="A0A171DR35"/>
<dbReference type="Pfam" id="PF13527">
    <property type="entry name" value="Acetyltransf_9"/>
    <property type="match status" value="1"/>
</dbReference>
<dbReference type="SUPFAM" id="SSF55729">
    <property type="entry name" value="Acyl-CoA N-acyltransferases (Nat)"/>
    <property type="match status" value="1"/>
</dbReference>
<dbReference type="PANTHER" id="PTHR37817">
    <property type="entry name" value="N-ACETYLTRANSFERASE EIS"/>
    <property type="match status" value="1"/>
</dbReference>
<organism evidence="2 3">
    <name type="scientific">Planomonospora sphaerica</name>
    <dbReference type="NCBI Taxonomy" id="161355"/>
    <lineage>
        <taxon>Bacteria</taxon>
        <taxon>Bacillati</taxon>
        <taxon>Actinomycetota</taxon>
        <taxon>Actinomycetes</taxon>
        <taxon>Streptosporangiales</taxon>
        <taxon>Streptosporangiaceae</taxon>
        <taxon>Planomonospora</taxon>
    </lineage>
</organism>
<accession>A0A171DR35</accession>
<gene>
    <name evidence="2" type="ORF">PS9374_07204</name>
</gene>
<dbReference type="CDD" id="cd04301">
    <property type="entry name" value="NAT_SF"/>
    <property type="match status" value="1"/>
</dbReference>
<protein>
    <submittedName>
        <fullName evidence="2">GCN5 family acetyltransferase</fullName>
    </submittedName>
</protein>
<dbReference type="InterPro" id="IPR000182">
    <property type="entry name" value="GNAT_dom"/>
</dbReference>
<feature type="domain" description="N-acetyltransferase" evidence="1">
    <location>
        <begin position="18"/>
        <end position="169"/>
    </location>
</feature>
<dbReference type="GO" id="GO:0030649">
    <property type="term" value="P:aminoglycoside antibiotic catabolic process"/>
    <property type="evidence" value="ECO:0007669"/>
    <property type="project" value="TreeGrafter"/>
</dbReference>
<sequence>MTVPTASPALPVPLAGGLVLRQAQPADLDQIGTLLAERGEPADALDHRLVATDPDAGWPACAVVVDGDRVVSTATLLDEEVRIADIRLPSGQVELVATDREYEGRGLVRALMRWAHDRSAARGHVIQAMIGIPYFYRLFGYEYAVDIPPALTVHTPPPGEATPGLRPARPSDIPVMAALQETAQSRFDVAMPHSPACWRWLLAHEASTLWVLEHADTVIATGRTTPPEDDGLLLAEAAALDEAAARELLRGVAALVPDGQVRVVHRAGTVTAAAWHDFLTHEPRRQAEQYYIRIPDVTALLDRLRPLLWHRLTAAGIDHTGRDIVISTFGAHYRIPVHADGLGAVTAGGAMQGPAAVGGAGVAPDYLPALLFGPHGIEGLTRIRPDVYTAQEELFQALFPPLTADVLSYYLPY</sequence>
<dbReference type="PROSITE" id="PS51186">
    <property type="entry name" value="GNAT"/>
    <property type="match status" value="1"/>
</dbReference>
<reference evidence="3" key="2">
    <citation type="submission" date="2016-04" db="EMBL/GenBank/DDBJ databases">
        <title>Planomonospora sphaerica JCM9374 whole genome shotgun sequence.</title>
        <authorList>
            <person name="Suzuki T."/>
            <person name="Dohra H."/>
            <person name="Kodani S."/>
        </authorList>
    </citation>
    <scope>NUCLEOTIDE SEQUENCE [LARGE SCALE GENOMIC DNA]</scope>
    <source>
        <strain evidence="3">JCM 9374</strain>
    </source>
</reference>
<proteinExistence type="predicted"/>
<reference evidence="2 3" key="1">
    <citation type="journal article" date="2016" name="Genome Announc.">
        <title>Draft Genome Sequence of Planomonospora sphaerica JCM9374, a Rare Actinomycete.</title>
        <authorList>
            <person name="Dohra H."/>
            <person name="Suzuki T."/>
            <person name="Inoue Y."/>
            <person name="Kodani S."/>
        </authorList>
    </citation>
    <scope>NUCLEOTIDE SEQUENCE [LARGE SCALE GENOMIC DNA]</scope>
    <source>
        <strain evidence="2 3">JCM 9374</strain>
    </source>
</reference>
<dbReference type="RefSeq" id="WP_068904637.1">
    <property type="nucleotide sequence ID" value="NZ_BDCX01000051.1"/>
</dbReference>
<dbReference type="InterPro" id="IPR051554">
    <property type="entry name" value="Acetyltransferase_Eis"/>
</dbReference>
<dbReference type="InterPro" id="IPR016181">
    <property type="entry name" value="Acyl_CoA_acyltransferase"/>
</dbReference>
<dbReference type="Proteomes" id="UP000077701">
    <property type="component" value="Unassembled WGS sequence"/>
</dbReference>
<keyword evidence="2" id="KW-0808">Transferase</keyword>
<comment type="caution">
    <text evidence="2">The sequence shown here is derived from an EMBL/GenBank/DDBJ whole genome shotgun (WGS) entry which is preliminary data.</text>
</comment>
<dbReference type="Gene3D" id="3.40.630.30">
    <property type="match status" value="1"/>
</dbReference>
<evidence type="ECO:0000313" key="2">
    <source>
        <dbReference type="EMBL" id="GAT71512.1"/>
    </source>
</evidence>
<name>A0A171DR35_9ACTN</name>